<evidence type="ECO:0000313" key="1">
    <source>
        <dbReference type="EMBL" id="GBL44491.1"/>
    </source>
</evidence>
<dbReference type="Proteomes" id="UP000286806">
    <property type="component" value="Unassembled WGS sequence"/>
</dbReference>
<gene>
    <name evidence="1" type="ORF">SFMTTN_0288</name>
</gene>
<proteinExistence type="predicted"/>
<organism evidence="1 2">
    <name type="scientific">Sulfuriferula multivorans</name>
    <dbReference type="NCBI Taxonomy" id="1559896"/>
    <lineage>
        <taxon>Bacteria</taxon>
        <taxon>Pseudomonadati</taxon>
        <taxon>Pseudomonadota</taxon>
        <taxon>Betaproteobacteria</taxon>
        <taxon>Nitrosomonadales</taxon>
        <taxon>Sulfuricellaceae</taxon>
        <taxon>Sulfuriferula</taxon>
    </lineage>
</organism>
<comment type="caution">
    <text evidence="1">The sequence shown here is derived from an EMBL/GenBank/DDBJ whole genome shotgun (WGS) entry which is preliminary data.</text>
</comment>
<accession>A0A401JA32</accession>
<name>A0A401JA32_9PROT</name>
<reference evidence="1 2" key="1">
    <citation type="journal article" date="2019" name="Front. Microbiol.">
        <title>Genomes of Neutrophilic Sulfur-Oxidizing Chemolithoautotrophs Representing 9 Proteobacterial Species From 8 Genera.</title>
        <authorList>
            <person name="Watanabe T."/>
            <person name="Kojima H."/>
            <person name="Umezawa K."/>
            <person name="Hori C."/>
            <person name="Takasuka T.E."/>
            <person name="Kato Y."/>
            <person name="Fukui M."/>
        </authorList>
    </citation>
    <scope>NUCLEOTIDE SEQUENCE [LARGE SCALE GENOMIC DNA]</scope>
    <source>
        <strain evidence="1 2">TTN</strain>
    </source>
</reference>
<sequence>MVSTKPEKMVPHNESNGFFTDLFSSGNLLIAAGEKYTSHTIIIS</sequence>
<keyword evidence="2" id="KW-1185">Reference proteome</keyword>
<protein>
    <submittedName>
        <fullName evidence="1">Uncharacterized protein</fullName>
    </submittedName>
</protein>
<dbReference type="EMBL" id="BGOW01000002">
    <property type="protein sequence ID" value="GBL44491.1"/>
    <property type="molecule type" value="Genomic_DNA"/>
</dbReference>
<dbReference type="AlphaFoldDB" id="A0A401JA32"/>
<evidence type="ECO:0000313" key="2">
    <source>
        <dbReference type="Proteomes" id="UP000286806"/>
    </source>
</evidence>